<organism evidence="6 7">
    <name type="scientific">Gluconacetobacter tumulisoli</name>
    <dbReference type="NCBI Taxonomy" id="1286189"/>
    <lineage>
        <taxon>Bacteria</taxon>
        <taxon>Pseudomonadati</taxon>
        <taxon>Pseudomonadota</taxon>
        <taxon>Alphaproteobacteria</taxon>
        <taxon>Acetobacterales</taxon>
        <taxon>Acetobacteraceae</taxon>
        <taxon>Gluconacetobacter</taxon>
    </lineage>
</organism>
<dbReference type="Proteomes" id="UP000578030">
    <property type="component" value="Unassembled WGS sequence"/>
</dbReference>
<dbReference type="GO" id="GO:0003700">
    <property type="term" value="F:DNA-binding transcription factor activity"/>
    <property type="evidence" value="ECO:0007669"/>
    <property type="project" value="InterPro"/>
</dbReference>
<dbReference type="SUPFAM" id="SSF46785">
    <property type="entry name" value="Winged helix' DNA-binding domain"/>
    <property type="match status" value="1"/>
</dbReference>
<comment type="similarity">
    <text evidence="1">Belongs to the LysR transcriptional regulatory family.</text>
</comment>
<protein>
    <submittedName>
        <fullName evidence="6">LysR family transcriptional regulator</fullName>
    </submittedName>
</protein>
<dbReference type="GO" id="GO:0043565">
    <property type="term" value="F:sequence-specific DNA binding"/>
    <property type="evidence" value="ECO:0007669"/>
    <property type="project" value="TreeGrafter"/>
</dbReference>
<gene>
    <name evidence="6" type="ORF">HLH28_08040</name>
</gene>
<keyword evidence="3" id="KW-0238">DNA-binding</keyword>
<proteinExistence type="inferred from homology"/>
<dbReference type="Pfam" id="PF03466">
    <property type="entry name" value="LysR_substrate"/>
    <property type="match status" value="1"/>
</dbReference>
<dbReference type="RefSeq" id="WP_182957230.1">
    <property type="nucleotide sequence ID" value="NZ_JABEQM010000005.1"/>
</dbReference>
<dbReference type="InterPro" id="IPR036388">
    <property type="entry name" value="WH-like_DNA-bd_sf"/>
</dbReference>
<dbReference type="GO" id="GO:0006351">
    <property type="term" value="P:DNA-templated transcription"/>
    <property type="evidence" value="ECO:0007669"/>
    <property type="project" value="TreeGrafter"/>
</dbReference>
<dbReference type="EMBL" id="JABEQM010000005">
    <property type="protein sequence ID" value="MBB2201529.1"/>
    <property type="molecule type" value="Genomic_DNA"/>
</dbReference>
<comment type="caution">
    <text evidence="6">The sequence shown here is derived from an EMBL/GenBank/DDBJ whole genome shotgun (WGS) entry which is preliminary data.</text>
</comment>
<dbReference type="Pfam" id="PF00126">
    <property type="entry name" value="HTH_1"/>
    <property type="match status" value="1"/>
</dbReference>
<dbReference type="PROSITE" id="PS50931">
    <property type="entry name" value="HTH_LYSR"/>
    <property type="match status" value="1"/>
</dbReference>
<evidence type="ECO:0000259" key="5">
    <source>
        <dbReference type="PROSITE" id="PS50931"/>
    </source>
</evidence>
<dbReference type="InterPro" id="IPR005119">
    <property type="entry name" value="LysR_subst-bd"/>
</dbReference>
<dbReference type="Gene3D" id="3.40.190.290">
    <property type="match status" value="1"/>
</dbReference>
<dbReference type="Gene3D" id="1.10.10.10">
    <property type="entry name" value="Winged helix-like DNA-binding domain superfamily/Winged helix DNA-binding domain"/>
    <property type="match status" value="1"/>
</dbReference>
<dbReference type="PANTHER" id="PTHR30537">
    <property type="entry name" value="HTH-TYPE TRANSCRIPTIONAL REGULATOR"/>
    <property type="match status" value="1"/>
</dbReference>
<evidence type="ECO:0000256" key="4">
    <source>
        <dbReference type="ARBA" id="ARBA00023163"/>
    </source>
</evidence>
<dbReference type="InterPro" id="IPR058163">
    <property type="entry name" value="LysR-type_TF_proteobact-type"/>
</dbReference>
<evidence type="ECO:0000256" key="3">
    <source>
        <dbReference type="ARBA" id="ARBA00023125"/>
    </source>
</evidence>
<reference evidence="6 7" key="1">
    <citation type="submission" date="2020-04" db="EMBL/GenBank/DDBJ databases">
        <title>Description of novel Gluconacetobacter.</title>
        <authorList>
            <person name="Sombolestani A."/>
        </authorList>
    </citation>
    <scope>NUCLEOTIDE SEQUENCE [LARGE SCALE GENOMIC DNA]</scope>
    <source>
        <strain evidence="6 7">LMG 27802</strain>
    </source>
</reference>
<dbReference type="PANTHER" id="PTHR30537:SF31">
    <property type="entry name" value="TRANSCRIPTIONAL REGULATOR, LYSR FAMILY"/>
    <property type="match status" value="1"/>
</dbReference>
<dbReference type="SUPFAM" id="SSF53850">
    <property type="entry name" value="Periplasmic binding protein-like II"/>
    <property type="match status" value="1"/>
</dbReference>
<accession>A0A7W4K706</accession>
<keyword evidence="4" id="KW-0804">Transcription</keyword>
<keyword evidence="7" id="KW-1185">Reference proteome</keyword>
<keyword evidence="2" id="KW-0805">Transcription regulation</keyword>
<sequence>MQDLNDLYYFVQIVDHGGFAPAARALGVQKSRLSRRIALLEDRLGVRLIHRSTRRFSVTEIGQDYYRRCVAMLVEADAAQQVIDQIRAGPQGVIRMACPTTLVNFQFGALIARFMAENPRVDIHLDSTNRRVDVIGEGFDLAIRVRFPPIEPTDLVMKKLDDSTQSLVACPALLEGRAAPAVPADLGGWPSLDMGPSHRDHAWQLEHRDGQTARVPHTPRLVTDDMSALREAALAGIGIVQLPTLMAWTDIRDGRLVPLLPDWTPPSGIVHAVFPTRRGLLPSVRALVDFLADHCANQRALIGSRPGSAAASTDRPGA</sequence>
<evidence type="ECO:0000313" key="7">
    <source>
        <dbReference type="Proteomes" id="UP000578030"/>
    </source>
</evidence>
<dbReference type="InterPro" id="IPR000847">
    <property type="entry name" value="LysR_HTH_N"/>
</dbReference>
<feature type="domain" description="HTH lysR-type" evidence="5">
    <location>
        <begin position="1"/>
        <end position="59"/>
    </location>
</feature>
<name>A0A7W4K706_9PROT</name>
<evidence type="ECO:0000256" key="2">
    <source>
        <dbReference type="ARBA" id="ARBA00023015"/>
    </source>
</evidence>
<evidence type="ECO:0000256" key="1">
    <source>
        <dbReference type="ARBA" id="ARBA00009437"/>
    </source>
</evidence>
<dbReference type="FunFam" id="1.10.10.10:FF:000001">
    <property type="entry name" value="LysR family transcriptional regulator"/>
    <property type="match status" value="1"/>
</dbReference>
<dbReference type="InterPro" id="IPR036390">
    <property type="entry name" value="WH_DNA-bd_sf"/>
</dbReference>
<evidence type="ECO:0000313" key="6">
    <source>
        <dbReference type="EMBL" id="MBB2201529.1"/>
    </source>
</evidence>
<dbReference type="CDD" id="cd08473">
    <property type="entry name" value="PBP2_CrgA_like_4"/>
    <property type="match status" value="1"/>
</dbReference>
<dbReference type="AlphaFoldDB" id="A0A7W4K706"/>